<name>A0A542DEL9_AMYCI</name>
<accession>A0A542DEL9</accession>
<dbReference type="PANTHER" id="PTHR34817:SF1">
    <property type="entry name" value="NUCLEOTIDYLTRANSFERASE"/>
    <property type="match status" value="1"/>
</dbReference>
<gene>
    <name evidence="1" type="ORF">FB471_1208</name>
</gene>
<dbReference type="Proteomes" id="UP000320876">
    <property type="component" value="Unassembled WGS sequence"/>
</dbReference>
<comment type="caution">
    <text evidence="1">The sequence shown here is derived from an EMBL/GenBank/DDBJ whole genome shotgun (WGS) entry which is preliminary data.</text>
</comment>
<dbReference type="GO" id="GO:0016740">
    <property type="term" value="F:transferase activity"/>
    <property type="evidence" value="ECO:0007669"/>
    <property type="project" value="UniProtKB-KW"/>
</dbReference>
<dbReference type="EMBL" id="VFML01000001">
    <property type="protein sequence ID" value="TQJ01521.1"/>
    <property type="molecule type" value="Genomic_DNA"/>
</dbReference>
<organism evidence="1 2">
    <name type="scientific">Amycolatopsis cihanbeyliensis</name>
    <dbReference type="NCBI Taxonomy" id="1128664"/>
    <lineage>
        <taxon>Bacteria</taxon>
        <taxon>Bacillati</taxon>
        <taxon>Actinomycetota</taxon>
        <taxon>Actinomycetes</taxon>
        <taxon>Pseudonocardiales</taxon>
        <taxon>Pseudonocardiaceae</taxon>
        <taxon>Amycolatopsis</taxon>
    </lineage>
</organism>
<proteinExistence type="predicted"/>
<evidence type="ECO:0000313" key="2">
    <source>
        <dbReference type="Proteomes" id="UP000320876"/>
    </source>
</evidence>
<protein>
    <submittedName>
        <fullName evidence="1">Putative nucleotidyltransferase</fullName>
    </submittedName>
</protein>
<sequence>MAGAAALTSTVYMLAPRLAMPEIAYRPKVPACQNLGMIATARHTEHGNRDIALGGEILRTVVGSGVHGIAIEGTDDHDEMGVFVEPAERVVGMRTPVEHYVFRTQPEGARSGPGDTDLVVYSLRKYLRLAMKGNPTMLLPLYAPAEALVLVRSLGEELRALAPALLSRRAVHRFLGYLDSQCGRLLDRGQPGRMPNRPELVARYGYDVKYASHALRLAYQGLEVARDARLTLPMPERERNRVLRVKRGEVAALEDVVREIDAVRSAVVEMLDAGRTPLAAEPDVDRIAAWAAEAHRRHWSWN</sequence>
<keyword evidence="2" id="KW-1185">Reference proteome</keyword>
<dbReference type="AlphaFoldDB" id="A0A542DEL9"/>
<dbReference type="Pfam" id="PF10127">
    <property type="entry name" value="RlaP"/>
    <property type="match status" value="1"/>
</dbReference>
<reference evidence="1 2" key="1">
    <citation type="submission" date="2019-06" db="EMBL/GenBank/DDBJ databases">
        <title>Sequencing the genomes of 1000 actinobacteria strains.</title>
        <authorList>
            <person name="Klenk H.-P."/>
        </authorList>
    </citation>
    <scope>NUCLEOTIDE SEQUENCE [LARGE SCALE GENOMIC DNA]</scope>
    <source>
        <strain evidence="1 2">DSM 45679</strain>
    </source>
</reference>
<dbReference type="PANTHER" id="PTHR34817">
    <property type="entry name" value="NUCLEOTIDYLTRANSFERASE"/>
    <property type="match status" value="1"/>
</dbReference>
<evidence type="ECO:0000313" key="1">
    <source>
        <dbReference type="EMBL" id="TQJ01521.1"/>
    </source>
</evidence>
<keyword evidence="1" id="KW-0808">Transferase</keyword>
<dbReference type="InterPro" id="IPR018775">
    <property type="entry name" value="RlaP"/>
</dbReference>